<evidence type="ECO:0000256" key="5">
    <source>
        <dbReference type="PIRSR" id="PIRSR601461-1"/>
    </source>
</evidence>
<dbReference type="InterPro" id="IPR021109">
    <property type="entry name" value="Peptidase_aspartic_dom_sf"/>
</dbReference>
<dbReference type="InParanoid" id="A0A401GLM3"/>
<evidence type="ECO:0000259" key="8">
    <source>
        <dbReference type="PROSITE" id="PS51767"/>
    </source>
</evidence>
<dbReference type="AlphaFoldDB" id="A0A401GLM3"/>
<sequence length="413" mass="42823">MFCKATLLTVALALIASASPIARDSQSGIHVPLHKRGSLKKSDGSFDYAKAAIQFAKVQNKHRQNLINLQRNKGFLSDSLYIPKPVTLSKRQALPLTDEQNGLEWMGTVSIGTPATDFAIDFDTGSADLWIPSSSCSGCGSHSTYNPSSSSTSKSESGTFQISYGDGSTASGPEYTDTVSLSGVTVTGQALSAVTSESGEFQSDPADGLMGLAFQSISQLQSSPFPFTASSEGVISQGVFAFKLTSSGAELYMGGTDSSLYSGDIEYHDLSSSDGFWQIGGASAIVNGQTATSGFDTVIDSGTTLAYGPTSGVSQLYAAIPGSQQGSDGTYTFPCDSSATVGFSWGGQTWQIDPSLFNQGTSSSDSSQCVGAIGASDNLGLGSNTWLLGDIFMSNVYTAFSIDQNAVGFAALA</sequence>
<feature type="signal peptide" evidence="7">
    <location>
        <begin position="1"/>
        <end position="18"/>
    </location>
</feature>
<feature type="domain" description="Peptidase A1" evidence="8">
    <location>
        <begin position="105"/>
        <end position="410"/>
    </location>
</feature>
<dbReference type="Proteomes" id="UP000287166">
    <property type="component" value="Unassembled WGS sequence"/>
</dbReference>
<proteinExistence type="inferred from homology"/>
<dbReference type="InterPro" id="IPR001461">
    <property type="entry name" value="Aspartic_peptidase_A1"/>
</dbReference>
<dbReference type="PROSITE" id="PS51767">
    <property type="entry name" value="PEPTIDASE_A1"/>
    <property type="match status" value="1"/>
</dbReference>
<evidence type="ECO:0000256" key="3">
    <source>
        <dbReference type="ARBA" id="ARBA00022750"/>
    </source>
</evidence>
<dbReference type="GO" id="GO:0006508">
    <property type="term" value="P:proteolysis"/>
    <property type="evidence" value="ECO:0007669"/>
    <property type="project" value="UniProtKB-KW"/>
</dbReference>
<dbReference type="EMBL" id="BFAD01000005">
    <property type="protein sequence ID" value="GBE83078.1"/>
    <property type="molecule type" value="Genomic_DNA"/>
</dbReference>
<evidence type="ECO:0000256" key="1">
    <source>
        <dbReference type="ARBA" id="ARBA00007447"/>
    </source>
</evidence>
<feature type="region of interest" description="Disordered" evidence="6">
    <location>
        <begin position="136"/>
        <end position="159"/>
    </location>
</feature>
<comment type="caution">
    <text evidence="9">The sequence shown here is derived from an EMBL/GenBank/DDBJ whole genome shotgun (WGS) entry which is preliminary data.</text>
</comment>
<feature type="active site" evidence="5">
    <location>
        <position position="123"/>
    </location>
</feature>
<dbReference type="GO" id="GO:0004190">
    <property type="term" value="F:aspartic-type endopeptidase activity"/>
    <property type="evidence" value="ECO:0007669"/>
    <property type="project" value="UniProtKB-KW"/>
</dbReference>
<accession>A0A401GLM3</accession>
<keyword evidence="10" id="KW-1185">Reference proteome</keyword>
<dbReference type="InterPro" id="IPR034164">
    <property type="entry name" value="Pepsin-like_dom"/>
</dbReference>
<keyword evidence="7" id="KW-0732">Signal</keyword>
<dbReference type="OrthoDB" id="15189at2759"/>
<dbReference type="SUPFAM" id="SSF50630">
    <property type="entry name" value="Acid proteases"/>
    <property type="match status" value="1"/>
</dbReference>
<dbReference type="FunCoup" id="A0A401GLM3">
    <property type="interactions" value="50"/>
</dbReference>
<feature type="chain" id="PRO_5019548200" evidence="7">
    <location>
        <begin position="19"/>
        <end position="413"/>
    </location>
</feature>
<dbReference type="CDD" id="cd05471">
    <property type="entry name" value="pepsin_like"/>
    <property type="match status" value="1"/>
</dbReference>
<keyword evidence="3" id="KW-0064">Aspartyl protease</keyword>
<comment type="similarity">
    <text evidence="1">Belongs to the peptidase A1 family.</text>
</comment>
<dbReference type="GeneID" id="38779995"/>
<keyword evidence="4" id="KW-0378">Hydrolase</keyword>
<dbReference type="InterPro" id="IPR033121">
    <property type="entry name" value="PEPTIDASE_A1"/>
</dbReference>
<dbReference type="RefSeq" id="XP_027613991.1">
    <property type="nucleotide sequence ID" value="XM_027758190.1"/>
</dbReference>
<dbReference type="Gene3D" id="2.40.70.10">
    <property type="entry name" value="Acid Proteases"/>
    <property type="match status" value="2"/>
</dbReference>
<gene>
    <name evidence="9" type="ORF">SCP_0501240</name>
</gene>
<dbReference type="FunFam" id="2.40.70.10:FF:000115">
    <property type="entry name" value="Lysosomal aspartic protease"/>
    <property type="match status" value="1"/>
</dbReference>
<dbReference type="STRING" id="139825.A0A401GLM3"/>
<dbReference type="PRINTS" id="PR00792">
    <property type="entry name" value="PEPSIN"/>
</dbReference>
<evidence type="ECO:0000256" key="6">
    <source>
        <dbReference type="SAM" id="MobiDB-lite"/>
    </source>
</evidence>
<evidence type="ECO:0000256" key="7">
    <source>
        <dbReference type="SAM" id="SignalP"/>
    </source>
</evidence>
<evidence type="ECO:0000256" key="2">
    <source>
        <dbReference type="ARBA" id="ARBA00022670"/>
    </source>
</evidence>
<dbReference type="PANTHER" id="PTHR47966:SF51">
    <property type="entry name" value="BETA-SITE APP-CLEAVING ENZYME, ISOFORM A-RELATED"/>
    <property type="match status" value="1"/>
</dbReference>
<dbReference type="Pfam" id="PF00026">
    <property type="entry name" value="Asp"/>
    <property type="match status" value="1"/>
</dbReference>
<dbReference type="PANTHER" id="PTHR47966">
    <property type="entry name" value="BETA-SITE APP-CLEAVING ENZYME, ISOFORM A-RELATED"/>
    <property type="match status" value="1"/>
</dbReference>
<organism evidence="9 10">
    <name type="scientific">Sparassis crispa</name>
    <dbReference type="NCBI Taxonomy" id="139825"/>
    <lineage>
        <taxon>Eukaryota</taxon>
        <taxon>Fungi</taxon>
        <taxon>Dikarya</taxon>
        <taxon>Basidiomycota</taxon>
        <taxon>Agaricomycotina</taxon>
        <taxon>Agaricomycetes</taxon>
        <taxon>Polyporales</taxon>
        <taxon>Sparassidaceae</taxon>
        <taxon>Sparassis</taxon>
    </lineage>
</organism>
<evidence type="ECO:0000313" key="10">
    <source>
        <dbReference type="Proteomes" id="UP000287166"/>
    </source>
</evidence>
<keyword evidence="2 9" id="KW-0645">Protease</keyword>
<reference evidence="9 10" key="1">
    <citation type="journal article" date="2018" name="Sci. Rep.">
        <title>Genome sequence of the cauliflower mushroom Sparassis crispa (Hanabiratake) and its association with beneficial usage.</title>
        <authorList>
            <person name="Kiyama R."/>
            <person name="Furutani Y."/>
            <person name="Kawaguchi K."/>
            <person name="Nakanishi T."/>
        </authorList>
    </citation>
    <scope>NUCLEOTIDE SEQUENCE [LARGE SCALE GENOMIC DNA]</scope>
</reference>
<evidence type="ECO:0000313" key="9">
    <source>
        <dbReference type="EMBL" id="GBE83078.1"/>
    </source>
</evidence>
<feature type="active site" evidence="5">
    <location>
        <position position="300"/>
    </location>
</feature>
<protein>
    <submittedName>
        <fullName evidence="9">Aspartic protease</fullName>
    </submittedName>
</protein>
<evidence type="ECO:0000256" key="4">
    <source>
        <dbReference type="ARBA" id="ARBA00022801"/>
    </source>
</evidence>
<name>A0A401GLM3_9APHY</name>